<dbReference type="RefSeq" id="WP_156110739.1">
    <property type="nucleotide sequence ID" value="NZ_LANQ01000001.1"/>
</dbReference>
<dbReference type="Proteomes" id="UP000033475">
    <property type="component" value="Unassembled WGS sequence"/>
</dbReference>
<dbReference type="AlphaFoldDB" id="A0A0F3MRY0"/>
<reference evidence="1 3" key="1">
    <citation type="submission" date="2015-01" db="EMBL/GenBank/DDBJ databases">
        <title>Genome Sequencing of Rickettsiales.</title>
        <authorList>
            <person name="Daugherty S.C."/>
            <person name="Su Q."/>
            <person name="Abolude K."/>
            <person name="Beier-Sexton M."/>
            <person name="Carlyon J.A."/>
            <person name="Carter R."/>
            <person name="Day N.P."/>
            <person name="Dumler S.J."/>
            <person name="Dyachenko V."/>
            <person name="Godinez A."/>
            <person name="Kurtti T.J."/>
            <person name="Lichay M."/>
            <person name="Mullins K.E."/>
            <person name="Ott S."/>
            <person name="Pappas-Brown V."/>
            <person name="Paris D.H."/>
            <person name="Patel P."/>
            <person name="Richards A.L."/>
            <person name="Sadzewicz L."/>
            <person name="Sears K."/>
            <person name="Seidman D."/>
            <person name="Sengamalay N."/>
            <person name="Stenos J."/>
            <person name="Tallon L.J."/>
            <person name="Vincent G."/>
            <person name="Fraser C.M."/>
            <person name="Munderloh U."/>
            <person name="Dunning-Hotopp J.C."/>
        </authorList>
    </citation>
    <scope>NUCLEOTIDE SEQUENCE [LARGE SCALE GENOMIC DNA]</scope>
    <source>
        <strain evidence="1 3">Pedreira</strain>
    </source>
</reference>
<dbReference type="Gene3D" id="1.25.40.20">
    <property type="entry name" value="Ankyrin repeat-containing domain"/>
    <property type="match status" value="1"/>
</dbReference>
<evidence type="ECO:0000313" key="3">
    <source>
        <dbReference type="Proteomes" id="UP000033475"/>
    </source>
</evidence>
<dbReference type="InterPro" id="IPR036770">
    <property type="entry name" value="Ankyrin_rpt-contain_sf"/>
</dbReference>
<comment type="caution">
    <text evidence="1">The sequence shown here is derived from an EMBL/GenBank/DDBJ whole genome shotgun (WGS) entry which is preliminary data.</text>
</comment>
<evidence type="ECO:0000313" key="2">
    <source>
        <dbReference type="EMBL" id="KJV58381.1"/>
    </source>
</evidence>
<dbReference type="EMBL" id="LANQ01000001">
    <property type="protein sequence ID" value="KJV58381.1"/>
    <property type="molecule type" value="Genomic_DNA"/>
</dbReference>
<dbReference type="EMBL" id="LANQ01000001">
    <property type="protein sequence ID" value="KJV58192.1"/>
    <property type="molecule type" value="Genomic_DNA"/>
</dbReference>
<accession>A0A0F3MRY0</accession>
<dbReference type="PATRIC" id="fig|1359196.3.peg.552"/>
<sequence length="52" mass="6170">MLKWWFQTQYDRLIEAIRTKNIEEAQRLIAEMSITELNKVDSKGETVLTWAA</sequence>
<name>A0A0F3MRY0_RICFI</name>
<organism evidence="1 3">
    <name type="scientific">Rickettsia felis str. Pedreira</name>
    <dbReference type="NCBI Taxonomy" id="1359196"/>
    <lineage>
        <taxon>Bacteria</taxon>
        <taxon>Pseudomonadati</taxon>
        <taxon>Pseudomonadota</taxon>
        <taxon>Alphaproteobacteria</taxon>
        <taxon>Rickettsiales</taxon>
        <taxon>Rickettsiaceae</taxon>
        <taxon>Rickettsieae</taxon>
        <taxon>Rickettsia</taxon>
        <taxon>spotted fever group</taxon>
    </lineage>
</organism>
<protein>
    <submittedName>
        <fullName evidence="1">Uncharacterized protein</fullName>
    </submittedName>
</protein>
<proteinExistence type="predicted"/>
<gene>
    <name evidence="1" type="ORF">RFEPED_0567</name>
    <name evidence="2" type="ORF">RFEPED_0762</name>
</gene>
<evidence type="ECO:0000313" key="1">
    <source>
        <dbReference type="EMBL" id="KJV58192.1"/>
    </source>
</evidence>